<keyword evidence="2" id="KW-0732">Signal</keyword>
<dbReference type="Gene3D" id="1.10.101.10">
    <property type="entry name" value="PGBD-like superfamily/PGBD"/>
    <property type="match status" value="1"/>
</dbReference>
<feature type="region of interest" description="Disordered" evidence="1">
    <location>
        <begin position="262"/>
        <end position="360"/>
    </location>
</feature>
<dbReference type="SUPFAM" id="SSF52129">
    <property type="entry name" value="Caspase-like"/>
    <property type="match status" value="1"/>
</dbReference>
<evidence type="ECO:0000256" key="2">
    <source>
        <dbReference type="SAM" id="SignalP"/>
    </source>
</evidence>
<feature type="signal peptide" evidence="2">
    <location>
        <begin position="1"/>
        <end position="37"/>
    </location>
</feature>
<reference evidence="4" key="1">
    <citation type="journal article" date="2014" name="Int. J. Syst. Evol. Microbiol.">
        <title>Complete genome sequence of Corynebacterium casei LMG S-19264T (=DSM 44701T), isolated from a smear-ripened cheese.</title>
        <authorList>
            <consortium name="US DOE Joint Genome Institute (JGI-PGF)"/>
            <person name="Walter F."/>
            <person name="Albersmeier A."/>
            <person name="Kalinowski J."/>
            <person name="Ruckert C."/>
        </authorList>
    </citation>
    <scope>NUCLEOTIDE SEQUENCE</scope>
    <source>
        <strain evidence="4">CGMCC 1.15725</strain>
    </source>
</reference>
<feature type="chain" id="PRO_5035284184" description="Peptidase C14 caspase domain-containing protein" evidence="2">
    <location>
        <begin position="38"/>
        <end position="415"/>
    </location>
</feature>
<keyword evidence="5" id="KW-1185">Reference proteome</keyword>
<proteinExistence type="predicted"/>
<evidence type="ECO:0000259" key="3">
    <source>
        <dbReference type="Pfam" id="PF00656"/>
    </source>
</evidence>
<evidence type="ECO:0000313" key="4">
    <source>
        <dbReference type="EMBL" id="GGF34711.1"/>
    </source>
</evidence>
<dbReference type="GO" id="GO:0006508">
    <property type="term" value="P:proteolysis"/>
    <property type="evidence" value="ECO:0007669"/>
    <property type="project" value="InterPro"/>
</dbReference>
<evidence type="ECO:0000313" key="5">
    <source>
        <dbReference type="Proteomes" id="UP000646365"/>
    </source>
</evidence>
<feature type="domain" description="Peptidase C14 caspase" evidence="3">
    <location>
        <begin position="41"/>
        <end position="105"/>
    </location>
</feature>
<dbReference type="InterPro" id="IPR029030">
    <property type="entry name" value="Caspase-like_dom_sf"/>
</dbReference>
<dbReference type="GO" id="GO:0004197">
    <property type="term" value="F:cysteine-type endopeptidase activity"/>
    <property type="evidence" value="ECO:0007669"/>
    <property type="project" value="InterPro"/>
</dbReference>
<feature type="compositionally biased region" description="Low complexity" evidence="1">
    <location>
        <begin position="305"/>
        <end position="341"/>
    </location>
</feature>
<feature type="compositionally biased region" description="Pro residues" evidence="1">
    <location>
        <begin position="272"/>
        <end position="304"/>
    </location>
</feature>
<dbReference type="InterPro" id="IPR036365">
    <property type="entry name" value="PGBD-like_sf"/>
</dbReference>
<name>A0A8J3E3Z7_9PROT</name>
<sequence length="415" mass="41969">MTRHRKPAAARRLGGTLAAAALSLQAVLLLQPTGAAAAASGTALVVGDAQYTGQAVLPACSQAAHGVAARLRQQGFTVNEIIDGSAVALRDALGDFAARANASSGPALIYVCAEATAIDRRLFVLPSDVDLQRPLRPETQGVVMRALLNGMAGTKGTMIAELALRPGADAAPVMAALQDGVPEGLHLALSISDGKQIGALGGRLASNSVALDQSWDRLAAALQAAPQATPTAIALFQPPPVPAAATTPRPTPLAPQAPAVVAVAPQAAAPATPEPKPTPEPKLAPEPQPAPAPKSEPTPDPTPAGPTVAAVTTVPAPTAPTTAPSADAAPPAPGDAGTAPTQQGNAKTARPRPAGDERTRRLQAALTRHKLYSGPIDGVTDARTIQAILSYQISIGDPPTGTLTQTEIVRLLNNW</sequence>
<dbReference type="SUPFAM" id="SSF47090">
    <property type="entry name" value="PGBD-like"/>
    <property type="match status" value="1"/>
</dbReference>
<dbReference type="RefSeq" id="WP_189050221.1">
    <property type="nucleotide sequence ID" value="NZ_BMJQ01000013.1"/>
</dbReference>
<dbReference type="Gene3D" id="3.40.50.1460">
    <property type="match status" value="1"/>
</dbReference>
<dbReference type="InterPro" id="IPR036366">
    <property type="entry name" value="PGBDSf"/>
</dbReference>
<reference evidence="4" key="2">
    <citation type="submission" date="2020-09" db="EMBL/GenBank/DDBJ databases">
        <authorList>
            <person name="Sun Q."/>
            <person name="Zhou Y."/>
        </authorList>
    </citation>
    <scope>NUCLEOTIDE SEQUENCE</scope>
    <source>
        <strain evidence="4">CGMCC 1.15725</strain>
    </source>
</reference>
<comment type="caution">
    <text evidence="4">The sequence shown here is derived from an EMBL/GenBank/DDBJ whole genome shotgun (WGS) entry which is preliminary data.</text>
</comment>
<accession>A0A8J3E3Z7</accession>
<protein>
    <recommendedName>
        <fullName evidence="3">Peptidase C14 caspase domain-containing protein</fullName>
    </recommendedName>
</protein>
<dbReference type="AlphaFoldDB" id="A0A8J3E3Z7"/>
<feature type="compositionally biased region" description="Low complexity" evidence="1">
    <location>
        <begin position="262"/>
        <end position="271"/>
    </location>
</feature>
<dbReference type="InterPro" id="IPR011600">
    <property type="entry name" value="Pept_C14_caspase"/>
</dbReference>
<dbReference type="Proteomes" id="UP000646365">
    <property type="component" value="Unassembled WGS sequence"/>
</dbReference>
<evidence type="ECO:0000256" key="1">
    <source>
        <dbReference type="SAM" id="MobiDB-lite"/>
    </source>
</evidence>
<dbReference type="EMBL" id="BMJQ01000013">
    <property type="protein sequence ID" value="GGF34711.1"/>
    <property type="molecule type" value="Genomic_DNA"/>
</dbReference>
<dbReference type="Pfam" id="PF00656">
    <property type="entry name" value="Peptidase_C14"/>
    <property type="match status" value="1"/>
</dbReference>
<gene>
    <name evidence="4" type="ORF">GCM10011611_46200</name>
</gene>
<organism evidence="4 5">
    <name type="scientific">Aliidongia dinghuensis</name>
    <dbReference type="NCBI Taxonomy" id="1867774"/>
    <lineage>
        <taxon>Bacteria</taxon>
        <taxon>Pseudomonadati</taxon>
        <taxon>Pseudomonadota</taxon>
        <taxon>Alphaproteobacteria</taxon>
        <taxon>Rhodospirillales</taxon>
        <taxon>Dongiaceae</taxon>
        <taxon>Aliidongia</taxon>
    </lineage>
</organism>